<dbReference type="InterPro" id="IPR024571">
    <property type="entry name" value="ERAP1-like_C_dom"/>
</dbReference>
<dbReference type="GO" id="GO:0016020">
    <property type="term" value="C:membrane"/>
    <property type="evidence" value="ECO:0007669"/>
    <property type="project" value="TreeGrafter"/>
</dbReference>
<dbReference type="GO" id="GO:0005615">
    <property type="term" value="C:extracellular space"/>
    <property type="evidence" value="ECO:0007669"/>
    <property type="project" value="TreeGrafter"/>
</dbReference>
<dbReference type="VEuPathDB" id="VectorBase:HLOH_041075"/>
<protein>
    <recommendedName>
        <fullName evidence="2">ERAP1-like C-terminal domain-containing protein</fullName>
    </recommendedName>
</protein>
<comment type="caution">
    <text evidence="3">The sequence shown here is derived from an EMBL/GenBank/DDBJ whole genome shotgun (WGS) entry which is preliminary data.</text>
</comment>
<evidence type="ECO:0000259" key="2">
    <source>
        <dbReference type="Pfam" id="PF11838"/>
    </source>
</evidence>
<evidence type="ECO:0000313" key="4">
    <source>
        <dbReference type="Proteomes" id="UP000821853"/>
    </source>
</evidence>
<dbReference type="EMBL" id="JABSTR010000004">
    <property type="protein sequence ID" value="KAH9368198.1"/>
    <property type="molecule type" value="Genomic_DNA"/>
</dbReference>
<comment type="similarity">
    <text evidence="1">Belongs to the peptidase M1 family.</text>
</comment>
<keyword evidence="4" id="KW-1185">Reference proteome</keyword>
<reference evidence="3 4" key="1">
    <citation type="journal article" date="2020" name="Cell">
        <title>Large-Scale Comparative Analyses of Tick Genomes Elucidate Their Genetic Diversity and Vector Capacities.</title>
        <authorList>
            <consortium name="Tick Genome and Microbiome Consortium (TIGMIC)"/>
            <person name="Jia N."/>
            <person name="Wang J."/>
            <person name="Shi W."/>
            <person name="Du L."/>
            <person name="Sun Y."/>
            <person name="Zhan W."/>
            <person name="Jiang J.F."/>
            <person name="Wang Q."/>
            <person name="Zhang B."/>
            <person name="Ji P."/>
            <person name="Bell-Sakyi L."/>
            <person name="Cui X.M."/>
            <person name="Yuan T.T."/>
            <person name="Jiang B.G."/>
            <person name="Yang W.F."/>
            <person name="Lam T.T."/>
            <person name="Chang Q.C."/>
            <person name="Ding S.J."/>
            <person name="Wang X.J."/>
            <person name="Zhu J.G."/>
            <person name="Ruan X.D."/>
            <person name="Zhao L."/>
            <person name="Wei J.T."/>
            <person name="Ye R.Z."/>
            <person name="Que T.C."/>
            <person name="Du C.H."/>
            <person name="Zhou Y.H."/>
            <person name="Cheng J.X."/>
            <person name="Dai P.F."/>
            <person name="Guo W.B."/>
            <person name="Han X.H."/>
            <person name="Huang E.J."/>
            <person name="Li L.F."/>
            <person name="Wei W."/>
            <person name="Gao Y.C."/>
            <person name="Liu J.Z."/>
            <person name="Shao H.Z."/>
            <person name="Wang X."/>
            <person name="Wang C.C."/>
            <person name="Yang T.C."/>
            <person name="Huo Q.B."/>
            <person name="Li W."/>
            <person name="Chen H.Y."/>
            <person name="Chen S.E."/>
            <person name="Zhou L.G."/>
            <person name="Ni X.B."/>
            <person name="Tian J.H."/>
            <person name="Sheng Y."/>
            <person name="Liu T."/>
            <person name="Pan Y.S."/>
            <person name="Xia L.Y."/>
            <person name="Li J."/>
            <person name="Zhao F."/>
            <person name="Cao W.C."/>
        </authorList>
    </citation>
    <scope>NUCLEOTIDE SEQUENCE [LARGE SCALE GENOMIC DNA]</scope>
    <source>
        <strain evidence="3">HaeL-2018</strain>
    </source>
</reference>
<dbReference type="GO" id="GO:0008270">
    <property type="term" value="F:zinc ion binding"/>
    <property type="evidence" value="ECO:0007669"/>
    <property type="project" value="TreeGrafter"/>
</dbReference>
<feature type="domain" description="ERAP1-like C-terminal" evidence="2">
    <location>
        <begin position="78"/>
        <end position="335"/>
    </location>
</feature>
<dbReference type="GO" id="GO:0006508">
    <property type="term" value="P:proteolysis"/>
    <property type="evidence" value="ECO:0007669"/>
    <property type="project" value="TreeGrafter"/>
</dbReference>
<dbReference type="GO" id="GO:0005737">
    <property type="term" value="C:cytoplasm"/>
    <property type="evidence" value="ECO:0007669"/>
    <property type="project" value="TreeGrafter"/>
</dbReference>
<dbReference type="Proteomes" id="UP000821853">
    <property type="component" value="Chromosome 2"/>
</dbReference>
<dbReference type="PANTHER" id="PTHR11533">
    <property type="entry name" value="PROTEASE M1 ZINC METALLOPROTEASE"/>
    <property type="match status" value="1"/>
</dbReference>
<dbReference type="GO" id="GO:0070006">
    <property type="term" value="F:metalloaminopeptidase activity"/>
    <property type="evidence" value="ECO:0007669"/>
    <property type="project" value="TreeGrafter"/>
</dbReference>
<evidence type="ECO:0000313" key="3">
    <source>
        <dbReference type="EMBL" id="KAH9368198.1"/>
    </source>
</evidence>
<name>A0A9J6FPT9_HAELO</name>
<dbReference type="Gene3D" id="1.25.50.20">
    <property type="match status" value="1"/>
</dbReference>
<dbReference type="GO" id="GO:0043171">
    <property type="term" value="P:peptide catabolic process"/>
    <property type="evidence" value="ECO:0007669"/>
    <property type="project" value="TreeGrafter"/>
</dbReference>
<accession>A0A9J6FPT9</accession>
<dbReference type="Pfam" id="PF11838">
    <property type="entry name" value="ERAP1_C"/>
    <property type="match status" value="1"/>
</dbReference>
<proteinExistence type="inferred from homology"/>
<dbReference type="OrthoDB" id="6489647at2759"/>
<dbReference type="InterPro" id="IPR050344">
    <property type="entry name" value="Peptidase_M1_aminopeptidases"/>
</dbReference>
<sequence length="349" mass="40005">MELKVVIELLRVLRILPPSILSRAYRRPQEEPLVDAERTAGLLLQGQLQTRANWLLLIGQLETDHKENRLYSPRRSGGQLQYDLAFDVLEYLPKERHHVPWNAALTNIQKLDPILRHTKIYSKWKKFVNHLLSSQYARLMSEESKEESMQISILRGSILTLSCDYDHTPCVSFCRRMFENLKANYDAAYHMVPFSYRSIVFCQAIKHGNDDDFNFLWQHYYASADTQERIVLLKALSCTANIKLLEKYVHLRGDVHARATLVNKDSGVETTQKAANLINAISTTSVSGSSSLIRFMTDHQDAMFNRYGSLQGLFDSILQTVVDNIRHEGELQKVSSPGKILRASIRGLI</sequence>
<gene>
    <name evidence="3" type="ORF">HPB48_010621</name>
</gene>
<dbReference type="PANTHER" id="PTHR11533:SF253">
    <property type="entry name" value="AMINOPEPTIDASE-RELATED"/>
    <property type="match status" value="1"/>
</dbReference>
<evidence type="ECO:0000256" key="1">
    <source>
        <dbReference type="ARBA" id="ARBA00010136"/>
    </source>
</evidence>
<organism evidence="3 4">
    <name type="scientific">Haemaphysalis longicornis</name>
    <name type="common">Bush tick</name>
    <dbReference type="NCBI Taxonomy" id="44386"/>
    <lineage>
        <taxon>Eukaryota</taxon>
        <taxon>Metazoa</taxon>
        <taxon>Ecdysozoa</taxon>
        <taxon>Arthropoda</taxon>
        <taxon>Chelicerata</taxon>
        <taxon>Arachnida</taxon>
        <taxon>Acari</taxon>
        <taxon>Parasitiformes</taxon>
        <taxon>Ixodida</taxon>
        <taxon>Ixodoidea</taxon>
        <taxon>Ixodidae</taxon>
        <taxon>Haemaphysalinae</taxon>
        <taxon>Haemaphysalis</taxon>
    </lineage>
</organism>
<dbReference type="AlphaFoldDB" id="A0A9J6FPT9"/>
<dbReference type="GO" id="GO:0042277">
    <property type="term" value="F:peptide binding"/>
    <property type="evidence" value="ECO:0007669"/>
    <property type="project" value="TreeGrafter"/>
</dbReference>